<dbReference type="KEGG" id="thig:FE785_06375"/>
<evidence type="ECO:0000313" key="2">
    <source>
        <dbReference type="EMBL" id="QCU90279.1"/>
    </source>
</evidence>
<evidence type="ECO:0000256" key="1">
    <source>
        <dbReference type="SAM" id="Phobius"/>
    </source>
</evidence>
<protein>
    <submittedName>
        <fullName evidence="2">DUF485 domain-containing protein</fullName>
    </submittedName>
</protein>
<dbReference type="Proteomes" id="UP000304864">
    <property type="component" value="Chromosome"/>
</dbReference>
<sequence>MQSKVKYGAILLAIYTVLYFGVALMVSASFKDVAAADVAGLPLAIWGGLVVIVTGVIITRLYLKKMDEEESN</sequence>
<evidence type="ECO:0000313" key="3">
    <source>
        <dbReference type="Proteomes" id="UP000304864"/>
    </source>
</evidence>
<keyword evidence="3" id="KW-1185">Reference proteome</keyword>
<keyword evidence="1" id="KW-1133">Transmembrane helix</keyword>
<proteinExistence type="predicted"/>
<name>A0A4P9K5M4_9GAMM</name>
<organism evidence="2 3">
    <name type="scientific">Thiomicrorhabdus sediminis</name>
    <dbReference type="NCBI Taxonomy" id="2580412"/>
    <lineage>
        <taxon>Bacteria</taxon>
        <taxon>Pseudomonadati</taxon>
        <taxon>Pseudomonadota</taxon>
        <taxon>Gammaproteobacteria</taxon>
        <taxon>Thiotrichales</taxon>
        <taxon>Piscirickettsiaceae</taxon>
        <taxon>Thiomicrorhabdus</taxon>
    </lineage>
</organism>
<feature type="transmembrane region" description="Helical" evidence="1">
    <location>
        <begin position="7"/>
        <end position="31"/>
    </location>
</feature>
<reference evidence="2 3" key="1">
    <citation type="submission" date="2019-05" db="EMBL/GenBank/DDBJ databases">
        <title>Thiomicrorhabdus sediminis sp. nov, a novel sulfur-oxidizing bacterium isolated from coastal sediment.</title>
        <authorList>
            <person name="Liu X."/>
        </authorList>
    </citation>
    <scope>NUCLEOTIDE SEQUENCE [LARGE SCALE GENOMIC DNA]</scope>
    <source>
        <strain evidence="2 3">G1</strain>
    </source>
</reference>
<dbReference type="RefSeq" id="WP_138564954.1">
    <property type="nucleotide sequence ID" value="NZ_CP040602.1"/>
</dbReference>
<keyword evidence="1" id="KW-0812">Transmembrane</keyword>
<keyword evidence="1" id="KW-0472">Membrane</keyword>
<dbReference type="OrthoDB" id="5616538at2"/>
<dbReference type="AlphaFoldDB" id="A0A4P9K5M4"/>
<gene>
    <name evidence="2" type="ORF">FE785_06375</name>
</gene>
<accession>A0A4P9K5M4</accession>
<dbReference type="EMBL" id="CP040602">
    <property type="protein sequence ID" value="QCU90279.1"/>
    <property type="molecule type" value="Genomic_DNA"/>
</dbReference>
<feature type="transmembrane region" description="Helical" evidence="1">
    <location>
        <begin position="43"/>
        <end position="63"/>
    </location>
</feature>